<proteinExistence type="predicted"/>
<keyword evidence="3" id="KW-1185">Reference proteome</keyword>
<dbReference type="PANTHER" id="PTHR40265">
    <property type="entry name" value="BLL2707 PROTEIN"/>
    <property type="match status" value="1"/>
</dbReference>
<dbReference type="RefSeq" id="WP_377213811.1">
    <property type="nucleotide sequence ID" value="NZ_JBHTJV010000026.1"/>
</dbReference>
<dbReference type="PANTHER" id="PTHR40265:SF1">
    <property type="entry name" value="GLYOXALASE-LIKE DOMAIN-CONTAINING PROTEIN"/>
    <property type="match status" value="1"/>
</dbReference>
<comment type="caution">
    <text evidence="2">The sequence shown here is derived from an EMBL/GenBank/DDBJ whole genome shotgun (WGS) entry which is preliminary data.</text>
</comment>
<protein>
    <submittedName>
        <fullName evidence="2">VOC family protein</fullName>
    </submittedName>
</protein>
<dbReference type="EMBL" id="JBHTJV010000026">
    <property type="protein sequence ID" value="MFD0917958.1"/>
    <property type="molecule type" value="Genomic_DNA"/>
</dbReference>
<dbReference type="Pfam" id="PF13468">
    <property type="entry name" value="Glyoxalase_3"/>
    <property type="match status" value="1"/>
</dbReference>
<evidence type="ECO:0000313" key="2">
    <source>
        <dbReference type="EMBL" id="MFD0917958.1"/>
    </source>
</evidence>
<organism evidence="2 3">
    <name type="scientific">Pseudahrensia aquimaris</name>
    <dbReference type="NCBI Taxonomy" id="744461"/>
    <lineage>
        <taxon>Bacteria</taxon>
        <taxon>Pseudomonadati</taxon>
        <taxon>Pseudomonadota</taxon>
        <taxon>Alphaproteobacteria</taxon>
        <taxon>Hyphomicrobiales</taxon>
        <taxon>Ahrensiaceae</taxon>
        <taxon>Pseudahrensia</taxon>
    </lineage>
</organism>
<dbReference type="InterPro" id="IPR025870">
    <property type="entry name" value="Glyoxalase-like_dom"/>
</dbReference>
<feature type="domain" description="Glyoxalase-like" evidence="1">
    <location>
        <begin position="10"/>
        <end position="199"/>
    </location>
</feature>
<dbReference type="InterPro" id="IPR029068">
    <property type="entry name" value="Glyas_Bleomycin-R_OHBP_Dase"/>
</dbReference>
<dbReference type="Proteomes" id="UP001597101">
    <property type="component" value="Unassembled WGS sequence"/>
</dbReference>
<sequence length="298" mass="32586">MSITQKPRVIDHLVLPVIDIDVARARYEQLGFTVAPNGTHPFGTENACVFFNDDTFLEPIAVAHRETCEAAALKGNTFVANDQAYRFRRGQEGFSHLVIKTDDASADHKDYVKAAISGGSMVRFSRPFKTLEGKRDKASFKLAFAADRRAPDAGFFACEVVSAPRVDQTALKTHANGAQGLLEVVISEPNPSDFQYFLQDFLDQREMDNNSFGIEFESGNTKVSVLSPDGMRAFYGLEAEKNERGLRLTAYVIGVVDLASVEAHLIQQRIAASVFGDKLVVPPSAGQGCTIAFQEVSA</sequence>
<evidence type="ECO:0000313" key="3">
    <source>
        <dbReference type="Proteomes" id="UP001597101"/>
    </source>
</evidence>
<name>A0ABW3FKA2_9HYPH</name>
<dbReference type="SUPFAM" id="SSF54593">
    <property type="entry name" value="Glyoxalase/Bleomycin resistance protein/Dihydroxybiphenyl dioxygenase"/>
    <property type="match status" value="1"/>
</dbReference>
<gene>
    <name evidence="2" type="ORF">ACFQ14_16255</name>
</gene>
<accession>A0ABW3FKA2</accession>
<evidence type="ECO:0000259" key="1">
    <source>
        <dbReference type="Pfam" id="PF13468"/>
    </source>
</evidence>
<reference evidence="3" key="1">
    <citation type="journal article" date="2019" name="Int. J. Syst. Evol. Microbiol.">
        <title>The Global Catalogue of Microorganisms (GCM) 10K type strain sequencing project: providing services to taxonomists for standard genome sequencing and annotation.</title>
        <authorList>
            <consortium name="The Broad Institute Genomics Platform"/>
            <consortium name="The Broad Institute Genome Sequencing Center for Infectious Disease"/>
            <person name="Wu L."/>
            <person name="Ma J."/>
        </authorList>
    </citation>
    <scope>NUCLEOTIDE SEQUENCE [LARGE SCALE GENOMIC DNA]</scope>
    <source>
        <strain evidence="3">CCUG 60023</strain>
    </source>
</reference>
<dbReference type="Gene3D" id="3.10.180.10">
    <property type="entry name" value="2,3-Dihydroxybiphenyl 1,2-Dioxygenase, domain 1"/>
    <property type="match status" value="1"/>
</dbReference>